<dbReference type="InterPro" id="IPR024983">
    <property type="entry name" value="CHAT_dom"/>
</dbReference>
<feature type="domain" description="DUF7379" evidence="2">
    <location>
        <begin position="289"/>
        <end position="379"/>
    </location>
</feature>
<evidence type="ECO:0000259" key="1">
    <source>
        <dbReference type="Pfam" id="PF12770"/>
    </source>
</evidence>
<dbReference type="Proteomes" id="UP000185221">
    <property type="component" value="Unassembled WGS sequence"/>
</dbReference>
<dbReference type="EMBL" id="FSRC01000001">
    <property type="protein sequence ID" value="SIN81982.1"/>
    <property type="molecule type" value="Genomic_DNA"/>
</dbReference>
<gene>
    <name evidence="3" type="ORF">SAMN05444394_2114</name>
</gene>
<accession>A0A1N6EG25</accession>
<dbReference type="STRING" id="226505.SAMN05444394_2114"/>
<proteinExistence type="predicted"/>
<protein>
    <submittedName>
        <fullName evidence="3">Lecithin:cholesterol acyltransferase</fullName>
    </submittedName>
</protein>
<evidence type="ECO:0000259" key="2">
    <source>
        <dbReference type="Pfam" id="PF24096"/>
    </source>
</evidence>
<dbReference type="RefSeq" id="WP_074224774.1">
    <property type="nucleotide sequence ID" value="NZ_FSRC01000001.1"/>
</dbReference>
<feature type="domain" description="DUF7379" evidence="2">
    <location>
        <begin position="176"/>
        <end position="257"/>
    </location>
</feature>
<evidence type="ECO:0000313" key="3">
    <source>
        <dbReference type="EMBL" id="SIN81982.1"/>
    </source>
</evidence>
<dbReference type="Pfam" id="PF20308">
    <property type="entry name" value="TPR-S"/>
    <property type="match status" value="1"/>
</dbReference>
<keyword evidence="3" id="KW-0808">Transferase</keyword>
<dbReference type="Pfam" id="PF24096">
    <property type="entry name" value="DUF7379"/>
    <property type="match status" value="2"/>
</dbReference>
<organism evidence="3 4">
    <name type="scientific">Algoriphagus halophilus</name>
    <dbReference type="NCBI Taxonomy" id="226505"/>
    <lineage>
        <taxon>Bacteria</taxon>
        <taxon>Pseudomonadati</taxon>
        <taxon>Bacteroidota</taxon>
        <taxon>Cytophagia</taxon>
        <taxon>Cytophagales</taxon>
        <taxon>Cyclobacteriaceae</taxon>
        <taxon>Algoriphagus</taxon>
    </lineage>
</organism>
<keyword evidence="4" id="KW-1185">Reference proteome</keyword>
<dbReference type="GO" id="GO:0006629">
    <property type="term" value="P:lipid metabolic process"/>
    <property type="evidence" value="ECO:0007669"/>
    <property type="project" value="InterPro"/>
</dbReference>
<evidence type="ECO:0000313" key="4">
    <source>
        <dbReference type="Proteomes" id="UP000185221"/>
    </source>
</evidence>
<keyword evidence="3" id="KW-0012">Acyltransferase</keyword>
<dbReference type="InterPro" id="IPR046880">
    <property type="entry name" value="TPR-S"/>
</dbReference>
<dbReference type="InterPro" id="IPR029030">
    <property type="entry name" value="Caspase-like_dom_sf"/>
</dbReference>
<feature type="domain" description="CHAT" evidence="1">
    <location>
        <begin position="1164"/>
        <end position="1438"/>
    </location>
</feature>
<dbReference type="Pfam" id="PF12770">
    <property type="entry name" value="CHAT"/>
    <property type="match status" value="1"/>
</dbReference>
<reference evidence="4" key="1">
    <citation type="submission" date="2016-11" db="EMBL/GenBank/DDBJ databases">
        <authorList>
            <person name="Varghese N."/>
            <person name="Submissions S."/>
        </authorList>
    </citation>
    <scope>NUCLEOTIDE SEQUENCE [LARGE SCALE GENOMIC DNA]</scope>
    <source>
        <strain evidence="4">DSM 15292</strain>
    </source>
</reference>
<dbReference type="InterPro" id="IPR055803">
    <property type="entry name" value="DUF7379"/>
</dbReference>
<dbReference type="InterPro" id="IPR029058">
    <property type="entry name" value="AB_hydrolase_fold"/>
</dbReference>
<dbReference type="SUPFAM" id="SSF52129">
    <property type="entry name" value="Caspase-like"/>
    <property type="match status" value="1"/>
</dbReference>
<name>A0A1N6EG25_9BACT</name>
<dbReference type="InterPro" id="IPR003386">
    <property type="entry name" value="LACT/PDAT_acylTrfase"/>
</dbReference>
<dbReference type="Gene3D" id="3.40.50.1820">
    <property type="entry name" value="alpha/beta hydrolase"/>
    <property type="match status" value="2"/>
</dbReference>
<dbReference type="SUPFAM" id="SSF53474">
    <property type="entry name" value="alpha/beta-Hydrolases"/>
    <property type="match status" value="1"/>
</dbReference>
<dbReference type="Pfam" id="PF02450">
    <property type="entry name" value="LCAT"/>
    <property type="match status" value="1"/>
</dbReference>
<dbReference type="GO" id="GO:0008374">
    <property type="term" value="F:O-acyltransferase activity"/>
    <property type="evidence" value="ECO:0007669"/>
    <property type="project" value="InterPro"/>
</dbReference>
<sequence length="1768" mass="198769">MSTLKLKLKGNDHLPFIKGEDNGFEYYGLDQAFTILSPTRGDVEEQTIEIDDDHIIEFEFDDDSIWVGDKETLREIFPERFKRSAGEDELFLPDEIATEETDRGIFKKVGIKLLKIFVKKKVIRPKMRELAINLENKQLAFRGNDFEQVKYGILCHCLPDFELEEVKALDSSKRHLLFLHGTGSSTKSSFGDLKDSEDWKTYTSEYGLDQILAFQHRTLSTSPLENVLDLVSQLPDEIELDLISQSRGGLVSDVFARFCTDSRGFDTAELGVLVDNDRDRDVEVIKELQSLMESKKITIHKVVRVASPANGTTLASKRLNIFLNVTFNLIGLATGQAGNPIFITFKEMIMEAVACKDDVDVLPGLEAMNPKSPFIKALNYQGSEIVIQSPLYVVGGSSELSLRFKSLVVLVGKFFFLDKNDLVVDTESMKWGAVRKEGNVSVFIEKSGLIDHFKYFSSPRTLKAVVDALDALIDQEPEGFITFAQASSKERGVFGIEGGDYKREKISGKKPIAILLPGIMGSNLKDEKMLWINYFRFLKGDLSKLSYKDSGKQPIQADSLIATSYEALGKNLEKSYEVLTFQFDWRIPLKVSAERLNEKVSELLKYNQPIKIVAHSMGGVLVRDFILYHPETWQSLNKSIGFKAVFLGSPLGGSYRIPYVLFGKDSLIRLLGKIDIRNNTKDLLSVFCDFPGILNLLPINKNGNHDFSSRSFWEKLRAASGDSSWPIPSKKVLDEFALHQNKVLSEADSIDYSNITYIAGQSSKKNFTVSNLDIEDGELVFYATNAGDESVTWKSGIPDGIRKAGQYYYCNVTHGGLSKDSKLFAAIEDLLMYGSTSKLQNSLPVVRGEEQEFAPKETEVFDISEEHVVNSILGLDKEEEKWNVEAPIRVCVSHGDLKYADYPVLAGHFEYDSILTTEKAIDYQLNGELSRLLRLGLYPGPIGSNQIVLADKDAETKFKGGVIVGLGVPGELSAFQLMVSIEKGVSRYLTIKNTPEEEVSDETIGISVIAIANTYGGLSTESSIRAIVQGVQRANRNIRNFYESKIKVIEELEFIEIFHDKALSILKSVQQLQNSDSRDFNMVFKGKGLKSKLGKRWRIPYDNSSDWWTRITVREELKESSEILKISVATSGASEKVEEVQSNNKTLEILLRDMTLNNQYSPEIAKTMFELLVPFSFKEELKRQNNISWVLDIASAEYPWEMIQEDLNAVPLCIHTGMVRQLSTGNFREKTSRVKDKTALVIGDPQLDQFMTQLPGAKREAEMVSSLLKDAGYTTQSLINTNASEIFLKLFSKNHKIVHLAGHGVFNYGSKKATGMVIGNDTFLTPGQIAGMSETAEMVFVNCCYLGQMNQESEKESQQRNKFAANIGTQLINNGARAVVVAGWAVDDSAALEFARQFYKYMFSGVGFGEAIKRSRKRIYEEFGRRTNTWGAFQCYGDPFYNLSEGTRDRSGGSGVLVEEEVEIELQNLLHQLEANQNDHEYVLGRVNKLVEATEKTGLENDRIVELTAALYNGLNNYASSITCYQKLLSSNRATYSMKSVEQYGNVRAKFAVKNFLEESISGPETIKEMDVVIADFENLLKFGQTRERLSLMGSTYKRKMFVQQKMGVKQSVKSLKESISYYEKAASMSGFKDPYPLTNWLSLERLAMLLEGKPSITLIPLDARKALDELKSRCEKKLEEEKDYWTYANLATIQLTQLILGTPKVNLGEVKKSYNEVWKMAGNKGQKNAEIEHLEILSLIISNIKKTDSKELGKDIDELMEHLRASI</sequence>
<dbReference type="OrthoDB" id="869379at2"/>